<feature type="compositionally biased region" description="Acidic residues" evidence="9">
    <location>
        <begin position="183"/>
        <end position="194"/>
    </location>
</feature>
<dbReference type="GO" id="GO:0000493">
    <property type="term" value="P:box H/ACA snoRNP assembly"/>
    <property type="evidence" value="ECO:0007669"/>
    <property type="project" value="InterPro"/>
</dbReference>
<dbReference type="Pfam" id="PF04410">
    <property type="entry name" value="Gar1"/>
    <property type="match status" value="1"/>
</dbReference>
<dbReference type="GO" id="GO:0005634">
    <property type="term" value="C:nucleus"/>
    <property type="evidence" value="ECO:0007669"/>
    <property type="project" value="UniProtKB-SubCell"/>
</dbReference>
<proteinExistence type="inferred from homology"/>
<dbReference type="FunFam" id="2.40.10.230:FF:000002">
    <property type="entry name" value="H/ACA ribonucleoprotein complex non-core subunit NAF1"/>
    <property type="match status" value="1"/>
</dbReference>
<keyword evidence="4" id="KW-0690">Ribosome biogenesis</keyword>
<evidence type="ECO:0000256" key="3">
    <source>
        <dbReference type="ARBA" id="ARBA00021438"/>
    </source>
</evidence>
<comment type="caution">
    <text evidence="10">The sequence shown here is derived from an EMBL/GenBank/DDBJ whole genome shotgun (WGS) entry which is preliminary data.</text>
</comment>
<gene>
    <name evidence="10" type="ORF">C4D60_Mb09t11290</name>
</gene>
<dbReference type="AlphaFoldDB" id="A0A4S8IGD7"/>
<comment type="subcellular location">
    <subcellularLocation>
        <location evidence="1">Nucleus</location>
    </subcellularLocation>
</comment>
<dbReference type="PANTHER" id="PTHR31633:SF1">
    <property type="entry name" value="H_ACA RIBONUCLEOPROTEIN COMPLEX NON-CORE SUBUNIT NAF1"/>
    <property type="match status" value="1"/>
</dbReference>
<dbReference type="Proteomes" id="UP000317650">
    <property type="component" value="Chromosome 9"/>
</dbReference>
<evidence type="ECO:0000256" key="5">
    <source>
        <dbReference type="ARBA" id="ARBA00022552"/>
    </source>
</evidence>
<dbReference type="EMBL" id="PYDT01000010">
    <property type="protein sequence ID" value="THU47039.1"/>
    <property type="molecule type" value="Genomic_DNA"/>
</dbReference>
<feature type="compositionally biased region" description="Basic and acidic residues" evidence="9">
    <location>
        <begin position="161"/>
        <end position="176"/>
    </location>
</feature>
<protein>
    <recommendedName>
        <fullName evidence="3">H/ACA ribonucleoprotein complex non-core subunit NAF1</fullName>
    </recommendedName>
</protein>
<evidence type="ECO:0000256" key="9">
    <source>
        <dbReference type="SAM" id="MobiDB-lite"/>
    </source>
</evidence>
<comment type="similarity">
    <text evidence="2">Belongs to the NAF1 family.</text>
</comment>
<feature type="region of interest" description="Disordered" evidence="9">
    <location>
        <begin position="158"/>
        <end position="239"/>
    </location>
</feature>
<dbReference type="InterPro" id="IPR040309">
    <property type="entry name" value="Naf1"/>
</dbReference>
<feature type="compositionally biased region" description="Acidic residues" evidence="9">
    <location>
        <begin position="203"/>
        <end position="219"/>
    </location>
</feature>
<reference evidence="10 11" key="1">
    <citation type="journal article" date="2019" name="Nat. Plants">
        <title>Genome sequencing of Musa balbisiana reveals subgenome evolution and function divergence in polyploid bananas.</title>
        <authorList>
            <person name="Yao X."/>
        </authorList>
    </citation>
    <scope>NUCLEOTIDE SEQUENCE [LARGE SCALE GENOMIC DNA]</scope>
    <source>
        <strain evidence="11">cv. DH-PKW</strain>
        <tissue evidence="10">Leaves</tissue>
    </source>
</reference>
<feature type="compositionally biased region" description="Polar residues" evidence="9">
    <location>
        <begin position="623"/>
        <end position="632"/>
    </location>
</feature>
<feature type="region of interest" description="Disordered" evidence="9">
    <location>
        <begin position="623"/>
        <end position="677"/>
    </location>
</feature>
<keyword evidence="8" id="KW-0539">Nucleus</keyword>
<dbReference type="Gene3D" id="2.40.10.230">
    <property type="entry name" value="Probable tRNA pseudouridine synthase domain"/>
    <property type="match status" value="1"/>
</dbReference>
<dbReference type="SUPFAM" id="SSF50447">
    <property type="entry name" value="Translation proteins"/>
    <property type="match status" value="1"/>
</dbReference>
<evidence type="ECO:0000313" key="11">
    <source>
        <dbReference type="Proteomes" id="UP000317650"/>
    </source>
</evidence>
<evidence type="ECO:0000313" key="10">
    <source>
        <dbReference type="EMBL" id="THU47039.1"/>
    </source>
</evidence>
<name>A0A4S8IGD7_MUSBA</name>
<dbReference type="InterPro" id="IPR009000">
    <property type="entry name" value="Transl_B-barrel_sf"/>
</dbReference>
<evidence type="ECO:0000256" key="8">
    <source>
        <dbReference type="ARBA" id="ARBA00023242"/>
    </source>
</evidence>
<accession>A0A4S8IGD7</accession>
<dbReference type="InterPro" id="IPR038664">
    <property type="entry name" value="Gar1/Naf1_Cbf5-bd_sf"/>
</dbReference>
<evidence type="ECO:0000256" key="6">
    <source>
        <dbReference type="ARBA" id="ARBA00022553"/>
    </source>
</evidence>
<feature type="compositionally biased region" description="Acidic residues" evidence="9">
    <location>
        <begin position="387"/>
        <end position="405"/>
    </location>
</feature>
<feature type="region of interest" description="Disordered" evidence="9">
    <location>
        <begin position="49"/>
        <end position="78"/>
    </location>
</feature>
<keyword evidence="5" id="KW-0698">rRNA processing</keyword>
<organism evidence="10 11">
    <name type="scientific">Musa balbisiana</name>
    <name type="common">Banana</name>
    <dbReference type="NCBI Taxonomy" id="52838"/>
    <lineage>
        <taxon>Eukaryota</taxon>
        <taxon>Viridiplantae</taxon>
        <taxon>Streptophyta</taxon>
        <taxon>Embryophyta</taxon>
        <taxon>Tracheophyta</taxon>
        <taxon>Spermatophyta</taxon>
        <taxon>Magnoliopsida</taxon>
        <taxon>Liliopsida</taxon>
        <taxon>Zingiberales</taxon>
        <taxon>Musaceae</taxon>
        <taxon>Musa</taxon>
    </lineage>
</organism>
<evidence type="ECO:0000256" key="1">
    <source>
        <dbReference type="ARBA" id="ARBA00004123"/>
    </source>
</evidence>
<feature type="compositionally biased region" description="Basic and acidic residues" evidence="9">
    <location>
        <begin position="406"/>
        <end position="426"/>
    </location>
</feature>
<dbReference type="GO" id="GO:0006364">
    <property type="term" value="P:rRNA processing"/>
    <property type="evidence" value="ECO:0007669"/>
    <property type="project" value="UniProtKB-KW"/>
</dbReference>
<evidence type="ECO:0000256" key="7">
    <source>
        <dbReference type="ARBA" id="ARBA00022884"/>
    </source>
</evidence>
<feature type="compositionally biased region" description="Basic residues" evidence="9">
    <location>
        <begin position="657"/>
        <end position="669"/>
    </location>
</feature>
<keyword evidence="7" id="KW-0694">RNA-binding</keyword>
<dbReference type="STRING" id="52838.A0A4S8IGD7"/>
<keyword evidence="11" id="KW-1185">Reference proteome</keyword>
<dbReference type="GO" id="GO:0003723">
    <property type="term" value="F:RNA binding"/>
    <property type="evidence" value="ECO:0007669"/>
    <property type="project" value="UniProtKB-KW"/>
</dbReference>
<dbReference type="GO" id="GO:0005732">
    <property type="term" value="C:sno(s)RNA-containing ribonucleoprotein complex"/>
    <property type="evidence" value="ECO:0007669"/>
    <property type="project" value="InterPro"/>
</dbReference>
<dbReference type="GO" id="GO:0001522">
    <property type="term" value="P:pseudouridine synthesis"/>
    <property type="evidence" value="ECO:0007669"/>
    <property type="project" value="InterPro"/>
</dbReference>
<evidence type="ECO:0000256" key="2">
    <source>
        <dbReference type="ARBA" id="ARBA00009801"/>
    </source>
</evidence>
<keyword evidence="6" id="KW-0597">Phosphoprotein</keyword>
<feature type="region of interest" description="Disordered" evidence="9">
    <location>
        <begin position="1"/>
        <end position="20"/>
    </location>
</feature>
<feature type="region of interest" description="Disordered" evidence="9">
    <location>
        <begin position="385"/>
        <end position="429"/>
    </location>
</feature>
<sequence length="677" mass="73654">MVRPWSPPLSHREEPPSPLNFDDLDSFLADFDPVKEWLIDPDQFFMLGDEAKVPDPTGLDPNKVESPGPLDTDDFATKRSYPGAKEEILCSSIDERMKNVSLVEGSDGNANNVTVLEGAASEATAKIDAGEANVAMVSSGAGGSKERDVANGCTALTKANGAKEAHAASGLVKDEESSGTESDGSEGEDDDSDSSDSSSSSSSEEEDDDDDDNDDDESDSNSNRERGMDAEGEIEEGEIRDTDREELFIGSEEEEEVVKGPIKSKNEVENLPPVPKIEVLLEPHHRTLPVGVISAMLDNKVIVEGSEKHNPLNEGSILWITEMRLPLGFVDEIFGPVKNPFYVVRYNSDKEVPAGISVGTAVSFVVEFATCIINHKELCRKAYDASGENDEELNEEVEFSDDEKETEYKKSLRLSKRENNDRRKGNQESFVNKRKFRGASIQKDIPPAFDHVPDVVDRPFTSVAGPVQPPVIAGNLGCSDYVSFGAGNTGVSSPSTIPVIPLAAQMSSSLGLLPQQLQQQLNALWLNGLPHQQQQHIGFQGGFPVNMLPGHQLVNQAYTQLHQNQFLNSFPTGMPFQQQLVPSIQAPANIPWLGGLMRPSMAPPGSMWSGDLGQETSGNMQMQGAPISNNEHNFGRPPLANAPRTQRPPRNLGRGRTSFRGKKPHHRGGYHSYGRGS</sequence>
<dbReference type="PANTHER" id="PTHR31633">
    <property type="entry name" value="H/ACA RIBONUCLEOPROTEIN COMPLEX NON-CORE SUBUNIT NAF1"/>
    <property type="match status" value="1"/>
</dbReference>
<evidence type="ECO:0000256" key="4">
    <source>
        <dbReference type="ARBA" id="ARBA00022517"/>
    </source>
</evidence>
<dbReference type="InterPro" id="IPR007504">
    <property type="entry name" value="H/ACA_rnp_Gar1/Naf1"/>
</dbReference>